<keyword evidence="5 10" id="KW-0732">Signal</keyword>
<dbReference type="GO" id="GO:0006811">
    <property type="term" value="P:monoatomic ion transport"/>
    <property type="evidence" value="ECO:0007669"/>
    <property type="project" value="UniProtKB-KW"/>
</dbReference>
<dbReference type="InterPro" id="IPR050298">
    <property type="entry name" value="Gram-neg_bact_OMP"/>
</dbReference>
<dbReference type="RefSeq" id="WP_172460383.1">
    <property type="nucleotide sequence ID" value="NZ_LWIF01000001.1"/>
</dbReference>
<dbReference type="Gene3D" id="2.40.160.10">
    <property type="entry name" value="Porin"/>
    <property type="match status" value="1"/>
</dbReference>
<evidence type="ECO:0000256" key="7">
    <source>
        <dbReference type="ARBA" id="ARBA00023114"/>
    </source>
</evidence>
<dbReference type="AlphaFoldDB" id="A0A379CCL6"/>
<evidence type="ECO:0000313" key="12">
    <source>
        <dbReference type="EMBL" id="SUB59496.1"/>
    </source>
</evidence>
<feature type="chain" id="PRO_5016846572" evidence="10">
    <location>
        <begin position="24"/>
        <end position="382"/>
    </location>
</feature>
<gene>
    <name evidence="12" type="ORF">NCTC12872_01481</name>
</gene>
<keyword evidence="13" id="KW-1185">Reference proteome</keyword>
<evidence type="ECO:0000256" key="10">
    <source>
        <dbReference type="SAM" id="SignalP"/>
    </source>
</evidence>
<dbReference type="PANTHER" id="PTHR34501:SF2">
    <property type="entry name" value="OUTER MEMBRANE PORIN F-RELATED"/>
    <property type="match status" value="1"/>
</dbReference>
<evidence type="ECO:0000313" key="13">
    <source>
        <dbReference type="Proteomes" id="UP000255417"/>
    </source>
</evidence>
<dbReference type="InterPro" id="IPR023614">
    <property type="entry name" value="Porin_dom_sf"/>
</dbReference>
<reference evidence="12 13" key="1">
    <citation type="submission" date="2018-06" db="EMBL/GenBank/DDBJ databases">
        <authorList>
            <consortium name="Pathogen Informatics"/>
            <person name="Doyle S."/>
        </authorList>
    </citation>
    <scope>NUCLEOTIDE SEQUENCE [LARGE SCALE GENOMIC DNA]</scope>
    <source>
        <strain evidence="12 13">NCTC12872</strain>
    </source>
</reference>
<dbReference type="Pfam" id="PF13609">
    <property type="entry name" value="Porin_4"/>
    <property type="match status" value="1"/>
</dbReference>
<evidence type="ECO:0000256" key="1">
    <source>
        <dbReference type="ARBA" id="ARBA00004571"/>
    </source>
</evidence>
<dbReference type="Proteomes" id="UP000255417">
    <property type="component" value="Unassembled WGS sequence"/>
</dbReference>
<evidence type="ECO:0000256" key="8">
    <source>
        <dbReference type="ARBA" id="ARBA00023136"/>
    </source>
</evidence>
<keyword evidence="9" id="KW-0998">Cell outer membrane</keyword>
<keyword evidence="2" id="KW-0813">Transport</keyword>
<evidence type="ECO:0000256" key="3">
    <source>
        <dbReference type="ARBA" id="ARBA00022452"/>
    </source>
</evidence>
<evidence type="ECO:0000259" key="11">
    <source>
        <dbReference type="Pfam" id="PF13609"/>
    </source>
</evidence>
<dbReference type="GO" id="GO:0009279">
    <property type="term" value="C:cell outer membrane"/>
    <property type="evidence" value="ECO:0007669"/>
    <property type="project" value="UniProtKB-SubCell"/>
</dbReference>
<dbReference type="GO" id="GO:0046930">
    <property type="term" value="C:pore complex"/>
    <property type="evidence" value="ECO:0007669"/>
    <property type="project" value="UniProtKB-KW"/>
</dbReference>
<dbReference type="GO" id="GO:0015288">
    <property type="term" value="F:porin activity"/>
    <property type="evidence" value="ECO:0007669"/>
    <property type="project" value="UniProtKB-KW"/>
</dbReference>
<name>A0A379CCL6_9PAST</name>
<dbReference type="EMBL" id="UGTA01000001">
    <property type="protein sequence ID" value="SUB59496.1"/>
    <property type="molecule type" value="Genomic_DNA"/>
</dbReference>
<feature type="signal peptide" evidence="10">
    <location>
        <begin position="1"/>
        <end position="23"/>
    </location>
</feature>
<organism evidence="12 13">
    <name type="scientific">Phocoenobacter uteri</name>
    <dbReference type="NCBI Taxonomy" id="146806"/>
    <lineage>
        <taxon>Bacteria</taxon>
        <taxon>Pseudomonadati</taxon>
        <taxon>Pseudomonadota</taxon>
        <taxon>Gammaproteobacteria</taxon>
        <taxon>Pasteurellales</taxon>
        <taxon>Pasteurellaceae</taxon>
        <taxon>Phocoenobacter</taxon>
    </lineage>
</organism>
<dbReference type="PANTHER" id="PTHR34501">
    <property type="entry name" value="PROTEIN YDDL-RELATED"/>
    <property type="match status" value="1"/>
</dbReference>
<keyword evidence="4" id="KW-0812">Transmembrane</keyword>
<evidence type="ECO:0000256" key="6">
    <source>
        <dbReference type="ARBA" id="ARBA00023065"/>
    </source>
</evidence>
<evidence type="ECO:0000256" key="5">
    <source>
        <dbReference type="ARBA" id="ARBA00022729"/>
    </source>
</evidence>
<keyword evidence="6" id="KW-0406">Ion transport</keyword>
<feature type="domain" description="Porin" evidence="11">
    <location>
        <begin position="10"/>
        <end position="349"/>
    </location>
</feature>
<protein>
    <submittedName>
        <fullName evidence="12">Outer membrane protein (Porin)</fullName>
    </submittedName>
</protein>
<evidence type="ECO:0000256" key="4">
    <source>
        <dbReference type="ARBA" id="ARBA00022692"/>
    </source>
</evidence>
<proteinExistence type="predicted"/>
<comment type="subcellular location">
    <subcellularLocation>
        <location evidence="1">Cell outer membrane</location>
        <topology evidence="1">Multi-pass membrane protein</topology>
    </subcellularLocation>
</comment>
<accession>A0A379CCL6</accession>
<evidence type="ECO:0000256" key="9">
    <source>
        <dbReference type="ARBA" id="ARBA00023237"/>
    </source>
</evidence>
<dbReference type="CDD" id="cd00342">
    <property type="entry name" value="gram_neg_porins"/>
    <property type="match status" value="1"/>
</dbReference>
<keyword evidence="3" id="KW-1134">Transmembrane beta strand</keyword>
<evidence type="ECO:0000256" key="2">
    <source>
        <dbReference type="ARBA" id="ARBA00022448"/>
    </source>
</evidence>
<keyword evidence="7" id="KW-0626">Porin</keyword>
<keyword evidence="8" id="KW-0472">Membrane</keyword>
<dbReference type="SUPFAM" id="SSF56935">
    <property type="entry name" value="Porins"/>
    <property type="match status" value="1"/>
</dbReference>
<sequence length="382" mass="43550">MKKLSKTLIALTVATLAASAANASIVYENDGTKVSVYGSLRVKFAKLENSRNDLLDDGSKFWINVSQDFEDGYSAFGALQLRPSTKYDDSFSDGVSTHRLYAGMKKEGLGEISFGNQTTIADKFKTVGFTEGFGGITRAGQKNPGGETYRTYGRTQHGLNTSGKKTIHIQSEPWNGFTFGADYILDKNAERIEYNKKEKKEGKNFDNTQYQAGVLYYKRIDDLKMKTNVVYGHNKALEFLTTDSVGVGFGFTYKDYEFGIDYIYDKNNYVKDHKEDNTDKEYKKGDKTSQKSLQVGLKYQITYPWDIYTSYRQTTYADDVKNKGFAVGTHYQFNKKIRVYLEYATNKAENVYQEKDSKTKKLVDAYPRERQNGYYAGFRVDF</sequence>
<dbReference type="InterPro" id="IPR033900">
    <property type="entry name" value="Gram_neg_porin_domain"/>
</dbReference>